<comment type="caution">
    <text evidence="3">The sequence shown here is derived from an EMBL/GenBank/DDBJ whole genome shotgun (WGS) entry which is preliminary data.</text>
</comment>
<evidence type="ECO:0000313" key="4">
    <source>
        <dbReference type="Proteomes" id="UP000028058"/>
    </source>
</evidence>
<accession>A0A3R7HFK8</accession>
<evidence type="ECO:0000256" key="2">
    <source>
        <dbReference type="SAM" id="SignalP"/>
    </source>
</evidence>
<keyword evidence="2" id="KW-0732">Signal</keyword>
<feature type="transmembrane region" description="Helical" evidence="1">
    <location>
        <begin position="110"/>
        <end position="129"/>
    </location>
</feature>
<evidence type="ECO:0000313" key="3">
    <source>
        <dbReference type="EMBL" id="RKM95031.1"/>
    </source>
</evidence>
<organism evidence="3 4">
    <name type="scientific">Streptomyces xinghaiensis</name>
    <dbReference type="NCBI Taxonomy" id="1038928"/>
    <lineage>
        <taxon>Bacteria</taxon>
        <taxon>Bacillati</taxon>
        <taxon>Actinomycetota</taxon>
        <taxon>Actinomycetes</taxon>
        <taxon>Kitasatosporales</taxon>
        <taxon>Streptomycetaceae</taxon>
        <taxon>Streptomyces</taxon>
    </lineage>
</organism>
<proteinExistence type="predicted"/>
<dbReference type="AlphaFoldDB" id="A0A3R7HFK8"/>
<dbReference type="RefSeq" id="WP_043464805.1">
    <property type="nucleotide sequence ID" value="NZ_CP134822.1"/>
</dbReference>
<dbReference type="InterPro" id="IPR021215">
    <property type="entry name" value="DUF2752"/>
</dbReference>
<feature type="chain" id="PRO_5043188269" evidence="2">
    <location>
        <begin position="22"/>
        <end position="134"/>
    </location>
</feature>
<keyword evidence="1" id="KW-0472">Membrane</keyword>
<dbReference type="Proteomes" id="UP000028058">
    <property type="component" value="Unassembled WGS sequence"/>
</dbReference>
<dbReference type="EMBL" id="JNAD02000007">
    <property type="protein sequence ID" value="RKM95031.1"/>
    <property type="molecule type" value="Genomic_DNA"/>
</dbReference>
<feature type="transmembrane region" description="Helical" evidence="1">
    <location>
        <begin position="12"/>
        <end position="32"/>
    </location>
</feature>
<dbReference type="OrthoDB" id="5966662at2"/>
<keyword evidence="1" id="KW-0812">Transmembrane</keyword>
<dbReference type="Pfam" id="PF10825">
    <property type="entry name" value="DUF2752"/>
    <property type="match status" value="1"/>
</dbReference>
<feature type="signal peptide" evidence="2">
    <location>
        <begin position="1"/>
        <end position="21"/>
    </location>
</feature>
<feature type="transmembrane region" description="Helical" evidence="1">
    <location>
        <begin position="80"/>
        <end position="98"/>
    </location>
</feature>
<name>A0A3R7HFK8_9ACTN</name>
<sequence length="134" mass="14294">MRTALRKAASHPAAAPLSVLAAGAAGAVHLYGTNPHEAGQWLLRCPFNWLTGLDCPTCGATRMVYDLMHGDVVAAFHDNAALLVLGVPAGLFLGWRWVREGLRGRRYRPSPGRVLTAVALTLTALWGIGRNLVG</sequence>
<gene>
    <name evidence="3" type="ORF">SFRA_016630</name>
</gene>
<protein>
    <submittedName>
        <fullName evidence="3">DUF2752 domain-containing protein</fullName>
    </submittedName>
</protein>
<reference evidence="3 4" key="1">
    <citation type="journal article" date="2014" name="Genome Announc.">
        <title>Draft Genome Sequence of Streptomyces fradiae ATCC 19609, a Strain Highly Sensitive to Antibiotics.</title>
        <authorList>
            <person name="Bekker O.B."/>
            <person name="Klimina K.M."/>
            <person name="Vatlin A.A."/>
            <person name="Zakharevich N.V."/>
            <person name="Kasianov A.S."/>
            <person name="Danilenko V.N."/>
        </authorList>
    </citation>
    <scope>NUCLEOTIDE SEQUENCE [LARGE SCALE GENOMIC DNA]</scope>
    <source>
        <strain evidence="3 4">ATCC 19609</strain>
    </source>
</reference>
<evidence type="ECO:0000256" key="1">
    <source>
        <dbReference type="SAM" id="Phobius"/>
    </source>
</evidence>
<keyword evidence="4" id="KW-1185">Reference proteome</keyword>
<keyword evidence="1" id="KW-1133">Transmembrane helix</keyword>